<reference evidence="2" key="1">
    <citation type="submission" date="2024-07" db="EMBL/GenBank/DDBJ databases">
        <authorList>
            <person name="Li J."/>
            <person name="Wei H."/>
            <person name="Ma J."/>
        </authorList>
    </citation>
    <scope>NUCLEOTIDE SEQUENCE</scope>
    <source>
        <strain evidence="2">AMU7</strain>
    </source>
</reference>
<protein>
    <submittedName>
        <fullName evidence="2">DUF6355 family natural product biosynthesis protein</fullName>
    </submittedName>
</protein>
<feature type="chain" id="PRO_5044317598" evidence="1">
    <location>
        <begin position="24"/>
        <end position="118"/>
    </location>
</feature>
<dbReference type="Pfam" id="PF19882">
    <property type="entry name" value="DUF6355"/>
    <property type="match status" value="1"/>
</dbReference>
<evidence type="ECO:0000313" key="2">
    <source>
        <dbReference type="EMBL" id="XDV70819.1"/>
    </source>
</evidence>
<feature type="signal peptide" evidence="1">
    <location>
        <begin position="1"/>
        <end position="23"/>
    </location>
</feature>
<dbReference type="InterPro" id="IPR045935">
    <property type="entry name" value="DUF6355"/>
</dbReference>
<accession>A0AB39YKE6</accession>
<dbReference type="AlphaFoldDB" id="A0AB39YKE6"/>
<dbReference type="EMBL" id="CP165735">
    <property type="protein sequence ID" value="XDV70819.1"/>
    <property type="molecule type" value="Genomic_DNA"/>
</dbReference>
<evidence type="ECO:0000256" key="1">
    <source>
        <dbReference type="SAM" id="SignalP"/>
    </source>
</evidence>
<organism evidence="2">
    <name type="scientific">Paenarthrobacter sp. AMU7</name>
    <dbReference type="NCBI Taxonomy" id="3162492"/>
    <lineage>
        <taxon>Bacteria</taxon>
        <taxon>Bacillati</taxon>
        <taxon>Actinomycetota</taxon>
        <taxon>Actinomycetes</taxon>
        <taxon>Micrococcales</taxon>
        <taxon>Micrococcaceae</taxon>
        <taxon>Paenarthrobacter</taxon>
    </lineage>
</organism>
<proteinExistence type="predicted"/>
<gene>
    <name evidence="2" type="ORF">ABQM86_17915</name>
</gene>
<name>A0AB39YKE6_9MICC</name>
<dbReference type="RefSeq" id="WP_369745167.1">
    <property type="nucleotide sequence ID" value="NZ_CP165735.1"/>
</dbReference>
<sequence length="118" mass="12237">MKARKIAGILSAGLLVSGGIAGASLVAPEEAKASVCGYSQEVRSYNSILSLSLLGQTLDPFGGQKVVSIYGHCGPTNVKIVTESPNGNRYVCVPPGDSWLGFVNQGDRITGAYYVGLC</sequence>
<keyword evidence="1" id="KW-0732">Signal</keyword>